<accession>A0AA38S5C3</accession>
<dbReference type="PANTHER" id="PTHR43861">
    <property type="entry name" value="TRANS-ACONITATE 2-METHYLTRANSFERASE-RELATED"/>
    <property type="match status" value="1"/>
</dbReference>
<comment type="caution">
    <text evidence="2">The sequence shown here is derived from an EMBL/GenBank/DDBJ whole genome shotgun (WGS) entry which is preliminary data.</text>
</comment>
<organism evidence="2 3">
    <name type="scientific">Pleurostoma richardsiae</name>
    <dbReference type="NCBI Taxonomy" id="41990"/>
    <lineage>
        <taxon>Eukaryota</taxon>
        <taxon>Fungi</taxon>
        <taxon>Dikarya</taxon>
        <taxon>Ascomycota</taxon>
        <taxon>Pezizomycotina</taxon>
        <taxon>Sordariomycetes</taxon>
        <taxon>Sordariomycetidae</taxon>
        <taxon>Calosphaeriales</taxon>
        <taxon>Pleurostomataceae</taxon>
        <taxon>Pleurostoma</taxon>
    </lineage>
</organism>
<dbReference type="CDD" id="cd02440">
    <property type="entry name" value="AdoMet_MTases"/>
    <property type="match status" value="1"/>
</dbReference>
<name>A0AA38S5C3_9PEZI</name>
<dbReference type="AlphaFoldDB" id="A0AA38S5C3"/>
<evidence type="ECO:0000313" key="2">
    <source>
        <dbReference type="EMBL" id="KAJ9156479.1"/>
    </source>
</evidence>
<feature type="domain" description="Methyltransferase" evidence="1">
    <location>
        <begin position="53"/>
        <end position="208"/>
    </location>
</feature>
<protein>
    <recommendedName>
        <fullName evidence="1">Methyltransferase domain-containing protein</fullName>
    </recommendedName>
</protein>
<dbReference type="Gene3D" id="3.40.50.150">
    <property type="entry name" value="Vaccinia Virus protein VP39"/>
    <property type="match status" value="1"/>
</dbReference>
<dbReference type="EMBL" id="JANBVO010000002">
    <property type="protein sequence ID" value="KAJ9156479.1"/>
    <property type="molecule type" value="Genomic_DNA"/>
</dbReference>
<keyword evidence="3" id="KW-1185">Reference proteome</keyword>
<evidence type="ECO:0000313" key="3">
    <source>
        <dbReference type="Proteomes" id="UP001174694"/>
    </source>
</evidence>
<gene>
    <name evidence="2" type="ORF">NKR23_g1117</name>
</gene>
<dbReference type="InterPro" id="IPR025714">
    <property type="entry name" value="Methyltranfer_dom"/>
</dbReference>
<reference evidence="2" key="1">
    <citation type="submission" date="2022-07" db="EMBL/GenBank/DDBJ databases">
        <title>Fungi with potential for degradation of polypropylene.</title>
        <authorList>
            <person name="Gostincar C."/>
        </authorList>
    </citation>
    <scope>NUCLEOTIDE SEQUENCE</scope>
    <source>
        <strain evidence="2">EXF-13308</strain>
    </source>
</reference>
<sequence>MKTIGELNREWFNTTADSAFKIPWVRALLEQITDFLRGNVEWIGLPAGGDAGDKNLKMLDYACGNGVASTVIIYALASFVSTLRGIDISDGMVEQYNNAARSQGLSGEQMRAVQGDLLAHPEKLDSPDLFNFDVIVISAALHHVEDPAKMVQRLAERLASGGSLVVVDGVAASESGCAVPNAEHPAAHTVSRKQGFTKQEILDMFSQAGLVDADYRWHPQRTAMPDEFGGEQQIFFARAKKA</sequence>
<proteinExistence type="predicted"/>
<dbReference type="Pfam" id="PF13847">
    <property type="entry name" value="Methyltransf_31"/>
    <property type="match status" value="1"/>
</dbReference>
<dbReference type="InterPro" id="IPR029063">
    <property type="entry name" value="SAM-dependent_MTases_sf"/>
</dbReference>
<evidence type="ECO:0000259" key="1">
    <source>
        <dbReference type="Pfam" id="PF13847"/>
    </source>
</evidence>
<dbReference type="Proteomes" id="UP001174694">
    <property type="component" value="Unassembled WGS sequence"/>
</dbReference>
<dbReference type="SUPFAM" id="SSF53335">
    <property type="entry name" value="S-adenosyl-L-methionine-dependent methyltransferases"/>
    <property type="match status" value="1"/>
</dbReference>